<sequence length="56" mass="5925">MFLPEGPPNGGNGGHGGNIYIQAVHGETSLHKLARKRFIRAERGKNGQGSAKAGQR</sequence>
<dbReference type="SUPFAM" id="SSF82051">
    <property type="entry name" value="Obg GTP-binding protein N-terminal domain"/>
    <property type="match status" value="1"/>
</dbReference>
<dbReference type="PANTHER" id="PTHR11702:SF31">
    <property type="entry name" value="MITOCHONDRIAL RIBOSOME-ASSOCIATED GTPASE 2"/>
    <property type="match status" value="1"/>
</dbReference>
<dbReference type="AlphaFoldDB" id="A0A0G4MPZ9"/>
<accession>A0A0G4MPZ9</accession>
<dbReference type="GO" id="GO:0042254">
    <property type="term" value="P:ribosome biogenesis"/>
    <property type="evidence" value="ECO:0007669"/>
    <property type="project" value="UniProtKB-UniRule"/>
</dbReference>
<protein>
    <recommendedName>
        <fullName evidence="1">Obg domain-containing protein</fullName>
    </recommendedName>
</protein>
<dbReference type="InterPro" id="IPR045086">
    <property type="entry name" value="OBG_GTPase"/>
</dbReference>
<organism evidence="2 3">
    <name type="scientific">Verticillium longisporum</name>
    <name type="common">Verticillium dahliae var. longisporum</name>
    <dbReference type="NCBI Taxonomy" id="100787"/>
    <lineage>
        <taxon>Eukaryota</taxon>
        <taxon>Fungi</taxon>
        <taxon>Dikarya</taxon>
        <taxon>Ascomycota</taxon>
        <taxon>Pezizomycotina</taxon>
        <taxon>Sordariomycetes</taxon>
        <taxon>Hypocreomycetidae</taxon>
        <taxon>Glomerellales</taxon>
        <taxon>Plectosphaerellaceae</taxon>
        <taxon>Verticillium</taxon>
    </lineage>
</organism>
<name>A0A0G4MPZ9_VERLO</name>
<dbReference type="STRING" id="100787.A0A0G4MPZ9"/>
<feature type="non-terminal residue" evidence="2">
    <location>
        <position position="56"/>
    </location>
</feature>
<dbReference type="GO" id="GO:0005739">
    <property type="term" value="C:mitochondrion"/>
    <property type="evidence" value="ECO:0007669"/>
    <property type="project" value="TreeGrafter"/>
</dbReference>
<dbReference type="GO" id="GO:0005525">
    <property type="term" value="F:GTP binding"/>
    <property type="evidence" value="ECO:0007669"/>
    <property type="project" value="InterPro"/>
</dbReference>
<dbReference type="EMBL" id="CVQH01023956">
    <property type="protein sequence ID" value="CRK36165.1"/>
    <property type="molecule type" value="Genomic_DNA"/>
</dbReference>
<evidence type="ECO:0000313" key="2">
    <source>
        <dbReference type="EMBL" id="CRK36165.1"/>
    </source>
</evidence>
<evidence type="ECO:0000259" key="1">
    <source>
        <dbReference type="PROSITE" id="PS51883"/>
    </source>
</evidence>
<dbReference type="InterPro" id="IPR036726">
    <property type="entry name" value="GTP1_OBG_dom_sf"/>
</dbReference>
<proteinExistence type="predicted"/>
<reference evidence="2 3" key="1">
    <citation type="submission" date="2015-05" db="EMBL/GenBank/DDBJ databases">
        <authorList>
            <person name="Wang D.B."/>
            <person name="Wang M."/>
        </authorList>
    </citation>
    <scope>NUCLEOTIDE SEQUENCE [LARGE SCALE GENOMIC DNA]</scope>
    <source>
        <strain evidence="2">VL1</strain>
    </source>
</reference>
<dbReference type="GO" id="GO:0003924">
    <property type="term" value="F:GTPase activity"/>
    <property type="evidence" value="ECO:0007669"/>
    <property type="project" value="InterPro"/>
</dbReference>
<dbReference type="Proteomes" id="UP000044602">
    <property type="component" value="Unassembled WGS sequence"/>
</dbReference>
<feature type="domain" description="Obg" evidence="1">
    <location>
        <begin position="1"/>
        <end position="56"/>
    </location>
</feature>
<keyword evidence="3" id="KW-1185">Reference proteome</keyword>
<dbReference type="Gene3D" id="2.70.210.12">
    <property type="entry name" value="GTP1/OBG domain"/>
    <property type="match status" value="1"/>
</dbReference>
<evidence type="ECO:0000313" key="3">
    <source>
        <dbReference type="Proteomes" id="UP000044602"/>
    </source>
</evidence>
<dbReference type="Pfam" id="PF01018">
    <property type="entry name" value="GTP1_OBG"/>
    <property type="match status" value="1"/>
</dbReference>
<dbReference type="InterPro" id="IPR006169">
    <property type="entry name" value="GTP1_OBG_dom"/>
</dbReference>
<dbReference type="PROSITE" id="PS51883">
    <property type="entry name" value="OBG"/>
    <property type="match status" value="1"/>
</dbReference>
<dbReference type="PANTHER" id="PTHR11702">
    <property type="entry name" value="DEVELOPMENTALLY REGULATED GTP-BINDING PROTEIN-RELATED"/>
    <property type="match status" value="1"/>
</dbReference>
<gene>
    <name evidence="2" type="ORF">BN1708_019947</name>
</gene>